<dbReference type="Gene3D" id="3.40.50.410">
    <property type="entry name" value="von Willebrand factor, type A domain"/>
    <property type="match status" value="1"/>
</dbReference>
<evidence type="ECO:0000256" key="1">
    <source>
        <dbReference type="SAM" id="Phobius"/>
    </source>
</evidence>
<dbReference type="InterPro" id="IPR024163">
    <property type="entry name" value="Aerotolerance_reg_N"/>
</dbReference>
<dbReference type="Pfam" id="PF13519">
    <property type="entry name" value="VWA_2"/>
    <property type="match status" value="1"/>
</dbReference>
<dbReference type="Gene3D" id="3.40.50.880">
    <property type="match status" value="1"/>
</dbReference>
<organism evidence="4">
    <name type="scientific">Ignavibacterium album</name>
    <dbReference type="NCBI Taxonomy" id="591197"/>
    <lineage>
        <taxon>Bacteria</taxon>
        <taxon>Pseudomonadati</taxon>
        <taxon>Ignavibacteriota</taxon>
        <taxon>Ignavibacteria</taxon>
        <taxon>Ignavibacteriales</taxon>
        <taxon>Ignavibacteriaceae</taxon>
        <taxon>Ignavibacterium</taxon>
    </lineage>
</organism>
<feature type="transmembrane region" description="Helical" evidence="1">
    <location>
        <begin position="6"/>
        <end position="26"/>
    </location>
</feature>
<keyword evidence="1" id="KW-0812">Transmembrane</keyword>
<dbReference type="Pfam" id="PF07584">
    <property type="entry name" value="BatA"/>
    <property type="match status" value="1"/>
</dbReference>
<evidence type="ECO:0000259" key="3">
    <source>
        <dbReference type="Pfam" id="PF13519"/>
    </source>
</evidence>
<feature type="transmembrane region" description="Helical" evidence="1">
    <location>
        <begin position="56"/>
        <end position="74"/>
    </location>
</feature>
<dbReference type="InterPro" id="IPR029062">
    <property type="entry name" value="Class_I_gatase-like"/>
</dbReference>
<dbReference type="EMBL" id="DSVI01000010">
    <property type="protein sequence ID" value="HGT48226.1"/>
    <property type="molecule type" value="Genomic_DNA"/>
</dbReference>
<evidence type="ECO:0000313" key="4">
    <source>
        <dbReference type="EMBL" id="HGT48226.1"/>
    </source>
</evidence>
<dbReference type="InterPro" id="IPR011933">
    <property type="entry name" value="Double_TM_dom"/>
</dbReference>
<sequence>MTFLNPAVLIGLLAAAIPVIIHLLNLRKLKKIEFSTLTFLKELQKNKIRKIKIKQWLLLAIRVLIVLFIVMAFARPALRGLSIAGTTSAAKTTAVFIVDNSFSMAVLGQNGSYFNQAKDLTRKIIEQLKEGDEAAILFLSEDEQQINLTNDFNQLINRLNQSELSFIKGDLHKSITLAAQLVNKSNNFNREIYLLTDFQKNIFPQNELKTDLSELLNENVKLYSFILSEKKVFNLAVDEIKSANQIFEKDKPITFNITISNYSEQDVQNGVISVFVNQKRAAQKSFDVDAGKSVLLDIDAIADAAGFVDVLAEIESDDIEQDNKRYNSVFIPDKISALIVSDDIASHRFLKLALQTIGQQKLKLEERNSNQISGVQLTNYDVVFICNDNITQGNEKLIQYVKDGGSLFIIPQVNTDINRLNNLLGKLNLPLANGFAGKLNDKTLSVQFDKIDFNHPVFLNLFKIEDKKNIESPSINYFLKYSTQGKGTNIITLTDGSSFLSEFKQGKGKIFLFNTANDLSWSNFPLKTIYAPLIVKSVYYLSQKENQQNNIIAGTPLTIDLNRINSTQFKIFKPDSTTEIINVDLTNQKYFDYKSTSLAGFYKIYTGNEIVDNIAVNFDKSESNPVYADENDFNKYLEMIKFKGKLININKEINPVDAINQARFGSELWRLFLLIAILLAILEMTIARNVKKEVEGISTTN</sequence>
<gene>
    <name evidence="4" type="ORF">ENS56_09335</name>
</gene>
<evidence type="ECO:0000259" key="2">
    <source>
        <dbReference type="Pfam" id="PF07584"/>
    </source>
</evidence>
<accession>A0A832CY14</accession>
<dbReference type="SUPFAM" id="SSF53300">
    <property type="entry name" value="vWA-like"/>
    <property type="match status" value="1"/>
</dbReference>
<dbReference type="PANTHER" id="PTHR37464:SF1">
    <property type="entry name" value="BLL2463 PROTEIN"/>
    <property type="match status" value="1"/>
</dbReference>
<proteinExistence type="predicted"/>
<keyword evidence="1" id="KW-1133">Transmembrane helix</keyword>
<protein>
    <submittedName>
        <fullName evidence="4">VWA domain-containing protein</fullName>
    </submittedName>
</protein>
<comment type="caution">
    <text evidence="4">The sequence shown here is derived from an EMBL/GenBank/DDBJ whole genome shotgun (WGS) entry which is preliminary data.</text>
</comment>
<keyword evidence="1" id="KW-0472">Membrane</keyword>
<feature type="domain" description="VWFA" evidence="3">
    <location>
        <begin position="95"/>
        <end position="198"/>
    </location>
</feature>
<feature type="domain" description="Aerotolerance regulator N-terminal" evidence="2">
    <location>
        <begin position="1"/>
        <end position="76"/>
    </location>
</feature>
<dbReference type="NCBIfam" id="TIGR02226">
    <property type="entry name" value="two_anch"/>
    <property type="match status" value="1"/>
</dbReference>
<dbReference type="PANTHER" id="PTHR37464">
    <property type="entry name" value="BLL2463 PROTEIN"/>
    <property type="match status" value="1"/>
</dbReference>
<dbReference type="SUPFAM" id="SSF52317">
    <property type="entry name" value="Class I glutamine amidotransferase-like"/>
    <property type="match status" value="1"/>
</dbReference>
<dbReference type="AlphaFoldDB" id="A0A832CY14"/>
<dbReference type="InterPro" id="IPR002035">
    <property type="entry name" value="VWF_A"/>
</dbReference>
<name>A0A832CY14_9BACT</name>
<reference evidence="4" key="1">
    <citation type="journal article" date="2020" name="mSystems">
        <title>Genome- and Community-Level Interaction Insights into Carbon Utilization and Element Cycling Functions of Hydrothermarchaeota in Hydrothermal Sediment.</title>
        <authorList>
            <person name="Zhou Z."/>
            <person name="Liu Y."/>
            <person name="Xu W."/>
            <person name="Pan J."/>
            <person name="Luo Z.H."/>
            <person name="Li M."/>
        </authorList>
    </citation>
    <scope>NUCLEOTIDE SEQUENCE [LARGE SCALE GENOMIC DNA]</scope>
    <source>
        <strain evidence="4">SpSt-500</strain>
    </source>
</reference>
<feature type="transmembrane region" description="Helical" evidence="1">
    <location>
        <begin position="668"/>
        <end position="687"/>
    </location>
</feature>
<dbReference type="InterPro" id="IPR036465">
    <property type="entry name" value="vWFA_dom_sf"/>
</dbReference>